<evidence type="ECO:0000256" key="1">
    <source>
        <dbReference type="SAM" id="MobiDB-lite"/>
    </source>
</evidence>
<protein>
    <submittedName>
        <fullName evidence="2">Uncharacterized protein</fullName>
    </submittedName>
</protein>
<comment type="caution">
    <text evidence="2">The sequence shown here is derived from an EMBL/GenBank/DDBJ whole genome shotgun (WGS) entry which is preliminary data.</text>
</comment>
<feature type="compositionally biased region" description="Pro residues" evidence="1">
    <location>
        <begin position="494"/>
        <end position="503"/>
    </location>
</feature>
<organism evidence="2 3">
    <name type="scientific">Purpureocillium lilacinum</name>
    <name type="common">Paecilomyces lilacinus</name>
    <dbReference type="NCBI Taxonomy" id="33203"/>
    <lineage>
        <taxon>Eukaryota</taxon>
        <taxon>Fungi</taxon>
        <taxon>Dikarya</taxon>
        <taxon>Ascomycota</taxon>
        <taxon>Pezizomycotina</taxon>
        <taxon>Sordariomycetes</taxon>
        <taxon>Hypocreomycetidae</taxon>
        <taxon>Hypocreales</taxon>
        <taxon>Ophiocordycipitaceae</taxon>
        <taxon>Purpureocillium</taxon>
    </lineage>
</organism>
<feature type="compositionally biased region" description="Basic and acidic residues" evidence="1">
    <location>
        <begin position="792"/>
        <end position="804"/>
    </location>
</feature>
<dbReference type="Proteomes" id="UP000245956">
    <property type="component" value="Unassembled WGS sequence"/>
</dbReference>
<gene>
    <name evidence="2" type="ORF">PCL_04855</name>
</gene>
<dbReference type="EMBL" id="LCWV01000023">
    <property type="protein sequence ID" value="PWI66717.1"/>
    <property type="molecule type" value="Genomic_DNA"/>
</dbReference>
<feature type="compositionally biased region" description="Polar residues" evidence="1">
    <location>
        <begin position="807"/>
        <end position="821"/>
    </location>
</feature>
<reference evidence="2 3" key="1">
    <citation type="journal article" date="2016" name="Front. Microbiol.">
        <title>Genome and transcriptome sequences reveal the specific parasitism of the nematophagous Purpureocillium lilacinum 36-1.</title>
        <authorList>
            <person name="Xie J."/>
            <person name="Li S."/>
            <person name="Mo C."/>
            <person name="Xiao X."/>
            <person name="Peng D."/>
            <person name="Wang G."/>
            <person name="Xiao Y."/>
        </authorList>
    </citation>
    <scope>NUCLEOTIDE SEQUENCE [LARGE SCALE GENOMIC DNA]</scope>
    <source>
        <strain evidence="2 3">36-1</strain>
    </source>
</reference>
<feature type="compositionally biased region" description="Polar residues" evidence="1">
    <location>
        <begin position="295"/>
        <end position="321"/>
    </location>
</feature>
<sequence length="866" mass="96051">MRIVLVRAGVGACKTGGLAALRSPELGMRLGQAVGPRIHAVFTPRLAADSGPWGVPQRLGANSCPQLRRQAAGLNTTTKSTRPFSERALASAALSISHFLTRSHLCKPPSFHHTHTPQTSPFPPLLRSRTRDTDETTRLRTSFRETDGQPSGFSVFPAAAAQALFGQGHHPKCFSRPSSPDEGDPDAVTEPREAPRPATQSFERVKTFPSKAQGPRVRKFKQRAAAVAQEEADQAAAAHSHEPHGDADGQNYGRVSLPCLFTIPIPFDESWLKIRPSFTNKVTSSPVRARPRVDTTPTKRMAQSQPGSSNHPTMNYAFSSSEEADTESRVASTTFSELMPRPQADIFAPRADPNLAARRQMQPPSPIQVSTRRVAGAVAFNPEQAMPVSPLTPPGLEHHGYVQTRPESEQASGFYPACQQAMSTDRRGTYATASSDGNANGPVIDMYNAWTAMRSTGDSFQPPPRVESLAHRPRRSKSTSEGLRSDCLHRPSTLSPPTPPPALPARIPAAQVVVAARDETLEDQVFSPLALYFCGRDFPTVKKGEKTMIGQNGWLERTERSSPEKEKKTPQKKAGILESIKKIAKDMVSQREEQDRGEVKDVANLIVTLQTAEFNSSRKAQAQVKDAGPPSQIAISLSPREQSLLYCELEYHLTGAIHDYITDELERGHLVADNLKKIADFWVSQGRPKVVGFRYDLETQLELVNLHINDFNFYGRRQSNPVEIAGLLHCMKVNARQMRVRTFCQPDSVVAKQLVDSQSLFNMINVSRARQVGLAEIAQFFKAIVEREREYREKRSREVRKTRVEQPGQSFASSAWPQQQYDRPRHSHQKKSSREHDNRAGDRTSYGAREVQGYDMGFEDPLPYAR</sequence>
<proteinExistence type="predicted"/>
<evidence type="ECO:0000313" key="3">
    <source>
        <dbReference type="Proteomes" id="UP000245956"/>
    </source>
</evidence>
<feature type="region of interest" description="Disordered" evidence="1">
    <location>
        <begin position="168"/>
        <end position="250"/>
    </location>
</feature>
<feature type="region of interest" description="Disordered" evidence="1">
    <location>
        <begin position="455"/>
        <end position="504"/>
    </location>
</feature>
<dbReference type="AlphaFoldDB" id="A0A2U3DWU8"/>
<feature type="region of interest" description="Disordered" evidence="1">
    <location>
        <begin position="792"/>
        <end position="866"/>
    </location>
</feature>
<evidence type="ECO:0000313" key="2">
    <source>
        <dbReference type="EMBL" id="PWI66717.1"/>
    </source>
</evidence>
<feature type="region of interest" description="Disordered" evidence="1">
    <location>
        <begin position="111"/>
        <end position="134"/>
    </location>
</feature>
<feature type="compositionally biased region" description="Low complexity" evidence="1">
    <location>
        <begin position="224"/>
        <end position="238"/>
    </location>
</feature>
<name>A0A2U3DWU8_PURLI</name>
<accession>A0A2U3DWU8</accession>
<feature type="region of interest" description="Disordered" evidence="1">
    <location>
        <begin position="283"/>
        <end position="330"/>
    </location>
</feature>
<feature type="compositionally biased region" description="Basic and acidic residues" evidence="1">
    <location>
        <begin position="832"/>
        <end position="842"/>
    </location>
</feature>